<feature type="compositionally biased region" description="Basic and acidic residues" evidence="1">
    <location>
        <begin position="95"/>
        <end position="116"/>
    </location>
</feature>
<comment type="caution">
    <text evidence="2">The sequence shown here is derived from an EMBL/GenBank/DDBJ whole genome shotgun (WGS) entry which is preliminary data.</text>
</comment>
<evidence type="ECO:0000313" key="2">
    <source>
        <dbReference type="EMBL" id="GAA1753775.1"/>
    </source>
</evidence>
<reference evidence="3" key="1">
    <citation type="journal article" date="2019" name="Int. J. Syst. Evol. Microbiol.">
        <title>The Global Catalogue of Microorganisms (GCM) 10K type strain sequencing project: providing services to taxonomists for standard genome sequencing and annotation.</title>
        <authorList>
            <consortium name="The Broad Institute Genomics Platform"/>
            <consortium name="The Broad Institute Genome Sequencing Center for Infectious Disease"/>
            <person name="Wu L."/>
            <person name="Ma J."/>
        </authorList>
    </citation>
    <scope>NUCLEOTIDE SEQUENCE [LARGE SCALE GENOMIC DNA]</scope>
    <source>
        <strain evidence="3">JCM 13249</strain>
    </source>
</reference>
<keyword evidence="3" id="KW-1185">Reference proteome</keyword>
<feature type="region of interest" description="Disordered" evidence="1">
    <location>
        <begin position="94"/>
        <end position="116"/>
    </location>
</feature>
<protein>
    <recommendedName>
        <fullName evidence="4">ESX-1 secretion-associated protein</fullName>
    </recommendedName>
</protein>
<proteinExistence type="predicted"/>
<name>A0ABP4WHG7_9ACTN</name>
<evidence type="ECO:0008006" key="4">
    <source>
        <dbReference type="Google" id="ProtNLM"/>
    </source>
</evidence>
<dbReference type="EMBL" id="BAAALS010000011">
    <property type="protein sequence ID" value="GAA1753775.1"/>
    <property type="molecule type" value="Genomic_DNA"/>
</dbReference>
<accession>A0ABP4WHG7</accession>
<organism evidence="2 3">
    <name type="scientific">Luedemannella helvata</name>
    <dbReference type="NCBI Taxonomy" id="349315"/>
    <lineage>
        <taxon>Bacteria</taxon>
        <taxon>Bacillati</taxon>
        <taxon>Actinomycetota</taxon>
        <taxon>Actinomycetes</taxon>
        <taxon>Micromonosporales</taxon>
        <taxon>Micromonosporaceae</taxon>
        <taxon>Luedemannella</taxon>
    </lineage>
</organism>
<dbReference type="Proteomes" id="UP001500655">
    <property type="component" value="Unassembled WGS sequence"/>
</dbReference>
<evidence type="ECO:0000313" key="3">
    <source>
        <dbReference type="Proteomes" id="UP001500655"/>
    </source>
</evidence>
<evidence type="ECO:0000256" key="1">
    <source>
        <dbReference type="SAM" id="MobiDB-lite"/>
    </source>
</evidence>
<gene>
    <name evidence="2" type="ORF">GCM10009681_25980</name>
</gene>
<dbReference type="RefSeq" id="WP_344080756.1">
    <property type="nucleotide sequence ID" value="NZ_BAAALS010000011.1"/>
</dbReference>
<sequence length="116" mass="12558">MADEVRANPEELAKLAGTTLDTSIALGDGWTDARTDLAVPVAAFGNLAASAGASSAHTTAVENADTAVGRLVAVFEGDVDRLYRCAFTYQQADQEAERKLREAEQRHPARERERPW</sequence>